<accession>A0A4V3B3B7</accession>
<dbReference type="EMBL" id="SMZX01000002">
    <property type="protein sequence ID" value="TDL43840.1"/>
    <property type="molecule type" value="Genomic_DNA"/>
</dbReference>
<evidence type="ECO:0000313" key="2">
    <source>
        <dbReference type="Proteomes" id="UP000295633"/>
    </source>
</evidence>
<name>A0A4V3B3B7_9MICO</name>
<dbReference type="Pfam" id="PF04860">
    <property type="entry name" value="Phage_portal"/>
    <property type="match status" value="1"/>
</dbReference>
<dbReference type="AlphaFoldDB" id="A0A4V3B3B7"/>
<sequence>MASFTQRVATAWRALVERASGRMPSLRGTRTAAGVNVTPEQSLQVMAVLTSVRLVAEAIATLPVSVVVRRGRDRVAPSPRYRTLVKLLTVQANAVQDAAEFWRVVVTWLLIRGNAYVFVQRNGAGEVTALWPVPPTDVTVLRTPTGQLAYRLNHDGKETWLPVEKGYVATDQEILHYRWFGTGPEALSPIGVARQQVGISVAATSYIGGFFERDATPETVLTTAANLSDKQWERLVAQMEDRHQGFENSHQIAVFEGGAKLERVSLSPADAQFLAIYKLTEGKIASMYGVPPHKIGDLERATFSNIEHLSIEFVQDALLPPITRLEKVTQRLFDDEEMRLKFDPKGRMRGDTAAQTAAYAAGRQWGFYSANDIRAMEDEPPIENGDIYLEPVNMIPAGTAPVQRDGLPPVAIAQLQPTQYRALEQTRRAAADDAPAWATRVETTLAEFVRDQRDQLDASPSDEERATWDDLLAEHLVPVLSGVVTEFGTRQAETRGDVFVAAQTVNWVTAVAASEARAFNTSTFRALGADEASAVRVFDDVLAGIPGWAARITNRSGAFGRHEGAVQTGATAKRWRYGDDDQHESMHGETVAIDEPFSNGTMWPGDLRAGAANAAGCTCGETFDY</sequence>
<reference evidence="1 2" key="1">
    <citation type="submission" date="2019-03" db="EMBL/GenBank/DDBJ databases">
        <title>Genome Sequencing and Assembly of Various Microbes Isolated from Partially Reclaimed Soil and Acid Mine Drainage (AMD) Site.</title>
        <authorList>
            <person name="Steinbock B."/>
            <person name="Bechtold R."/>
            <person name="Sevigny J.L."/>
            <person name="Thomas D."/>
            <person name="Cuthill L.R."/>
            <person name="Aveiro Johannsen E.J."/>
            <person name="Thomas K."/>
            <person name="Ghosh A."/>
        </authorList>
    </citation>
    <scope>NUCLEOTIDE SEQUENCE [LARGE SCALE GENOMIC DNA]</scope>
    <source>
        <strain evidence="1 2">F-B2</strain>
    </source>
</reference>
<dbReference type="Proteomes" id="UP000295633">
    <property type="component" value="Unassembled WGS sequence"/>
</dbReference>
<gene>
    <name evidence="1" type="ORF">E2R54_11665</name>
</gene>
<comment type="caution">
    <text evidence="1">The sequence shown here is derived from an EMBL/GenBank/DDBJ whole genome shotgun (WGS) entry which is preliminary data.</text>
</comment>
<proteinExistence type="predicted"/>
<organism evidence="1 2">
    <name type="scientific">Microbacterium oleivorans</name>
    <dbReference type="NCBI Taxonomy" id="273677"/>
    <lineage>
        <taxon>Bacteria</taxon>
        <taxon>Bacillati</taxon>
        <taxon>Actinomycetota</taxon>
        <taxon>Actinomycetes</taxon>
        <taxon>Micrococcales</taxon>
        <taxon>Microbacteriaceae</taxon>
        <taxon>Microbacterium</taxon>
    </lineage>
</organism>
<dbReference type="RefSeq" id="WP_133399841.1">
    <property type="nucleotide sequence ID" value="NZ_SMZX01000002.1"/>
</dbReference>
<dbReference type="NCBIfam" id="TIGR01537">
    <property type="entry name" value="portal_HK97"/>
    <property type="match status" value="1"/>
</dbReference>
<protein>
    <submittedName>
        <fullName evidence="1">Phage portal protein</fullName>
    </submittedName>
</protein>
<evidence type="ECO:0000313" key="1">
    <source>
        <dbReference type="EMBL" id="TDL43840.1"/>
    </source>
</evidence>
<dbReference type="InterPro" id="IPR006427">
    <property type="entry name" value="Portal_HK97"/>
</dbReference>
<dbReference type="InterPro" id="IPR006944">
    <property type="entry name" value="Phage/GTA_portal"/>
</dbReference>